<dbReference type="Pfam" id="PF05198">
    <property type="entry name" value="IF3_N"/>
    <property type="match status" value="1"/>
</dbReference>
<dbReference type="InterPro" id="IPR036788">
    <property type="entry name" value="T_IF-3_C_sf"/>
</dbReference>
<comment type="subcellular location">
    <subcellularLocation>
        <location evidence="4 6">Cytoplasm</location>
    </subcellularLocation>
</comment>
<keyword evidence="8" id="KW-0472">Membrane</keyword>
<dbReference type="HAMAP" id="MF_00080">
    <property type="entry name" value="IF_3"/>
    <property type="match status" value="1"/>
</dbReference>
<reference evidence="11 12" key="1">
    <citation type="submission" date="2011-10" db="EMBL/GenBank/DDBJ databases">
        <title>The Noncontiguous Finished genome of Thermanaerovibrio velox DSM 12556.</title>
        <authorList>
            <consortium name="US DOE Joint Genome Institute (JGI-PGF)"/>
            <person name="Lucas S."/>
            <person name="Copeland A."/>
            <person name="Lapidus A."/>
            <person name="Glavina del Rio T."/>
            <person name="Dalin E."/>
            <person name="Tice H."/>
            <person name="Bruce D."/>
            <person name="Goodwin L."/>
            <person name="Pitluck S."/>
            <person name="Peters L."/>
            <person name="Mikhailova N."/>
            <person name="Teshima H."/>
            <person name="Kyrpides N."/>
            <person name="Mavromatis K."/>
            <person name="Ivanova N."/>
            <person name="Markowitz V."/>
            <person name="Cheng J.-F."/>
            <person name="Hugenholtz P."/>
            <person name="Woyke T."/>
            <person name="Wu D."/>
            <person name="Spring S."/>
            <person name="Brambilla E.-M."/>
            <person name="Klenk H.-P."/>
            <person name="Eisen J.A."/>
        </authorList>
    </citation>
    <scope>NUCLEOTIDE SEQUENCE [LARGE SCALE GENOMIC DNA]</scope>
    <source>
        <strain evidence="11 12">DSM 12556</strain>
    </source>
</reference>
<evidence type="ECO:0000313" key="12">
    <source>
        <dbReference type="Proteomes" id="UP000005730"/>
    </source>
</evidence>
<keyword evidence="3 4" id="KW-0648">Protein biosynthesis</keyword>
<proteinExistence type="inferred from homology"/>
<dbReference type="PANTHER" id="PTHR10938">
    <property type="entry name" value="TRANSLATION INITIATION FACTOR IF-3"/>
    <property type="match status" value="1"/>
</dbReference>
<dbReference type="GO" id="GO:0003743">
    <property type="term" value="F:translation initiation factor activity"/>
    <property type="evidence" value="ECO:0007669"/>
    <property type="project" value="UniProtKB-UniRule"/>
</dbReference>
<dbReference type="PROSITE" id="PS00938">
    <property type="entry name" value="IF3"/>
    <property type="match status" value="1"/>
</dbReference>
<keyword evidence="12" id="KW-1185">Reference proteome</keyword>
<dbReference type="FunFam" id="3.10.20.80:FF:000001">
    <property type="entry name" value="Translation initiation factor IF-3"/>
    <property type="match status" value="1"/>
</dbReference>
<organism evidence="11 12">
    <name type="scientific">Thermanaerovibrio velox DSM 12556</name>
    <dbReference type="NCBI Taxonomy" id="926567"/>
    <lineage>
        <taxon>Bacteria</taxon>
        <taxon>Thermotogati</taxon>
        <taxon>Synergistota</taxon>
        <taxon>Synergistia</taxon>
        <taxon>Synergistales</taxon>
        <taxon>Synergistaceae</taxon>
        <taxon>Thermanaerovibrio</taxon>
    </lineage>
</organism>
<dbReference type="Gene3D" id="3.10.20.80">
    <property type="entry name" value="Translation initiation factor 3 (IF-3), N-terminal domain"/>
    <property type="match status" value="1"/>
</dbReference>
<evidence type="ECO:0000259" key="9">
    <source>
        <dbReference type="Pfam" id="PF00707"/>
    </source>
</evidence>
<evidence type="ECO:0000256" key="4">
    <source>
        <dbReference type="HAMAP-Rule" id="MF_00080"/>
    </source>
</evidence>
<dbReference type="FunFam" id="3.30.110.10:FF:000001">
    <property type="entry name" value="Translation initiation factor IF-3"/>
    <property type="match status" value="1"/>
</dbReference>
<dbReference type="PANTHER" id="PTHR10938:SF0">
    <property type="entry name" value="TRANSLATION INITIATION FACTOR IF-3, MITOCHONDRIAL"/>
    <property type="match status" value="1"/>
</dbReference>
<dbReference type="GO" id="GO:0005829">
    <property type="term" value="C:cytosol"/>
    <property type="evidence" value="ECO:0007669"/>
    <property type="project" value="TreeGrafter"/>
</dbReference>
<dbReference type="Gene3D" id="3.30.110.10">
    <property type="entry name" value="Translation initiation factor 3 (IF-3), C-terminal domain"/>
    <property type="match status" value="1"/>
</dbReference>
<dbReference type="GO" id="GO:0016020">
    <property type="term" value="C:membrane"/>
    <property type="evidence" value="ECO:0007669"/>
    <property type="project" value="TreeGrafter"/>
</dbReference>
<dbReference type="eggNOG" id="COG0290">
    <property type="taxonomic scope" value="Bacteria"/>
</dbReference>
<feature type="compositionally biased region" description="Low complexity" evidence="7">
    <location>
        <begin position="263"/>
        <end position="275"/>
    </location>
</feature>
<dbReference type="STRING" id="926567.TheveDRAFT_1073"/>
<dbReference type="InterPro" id="IPR019815">
    <property type="entry name" value="Translation_initiation_fac_3_C"/>
</dbReference>
<gene>
    <name evidence="4" type="primary">infC</name>
    <name evidence="11" type="ORF">TheveDRAFT_1073</name>
</gene>
<evidence type="ECO:0000256" key="6">
    <source>
        <dbReference type="RuleBase" id="RU000646"/>
    </source>
</evidence>
<protein>
    <recommendedName>
        <fullName evidence="4 5">Translation initiation factor IF-3</fullName>
    </recommendedName>
</protein>
<evidence type="ECO:0000259" key="10">
    <source>
        <dbReference type="Pfam" id="PF05198"/>
    </source>
</evidence>
<evidence type="ECO:0000256" key="8">
    <source>
        <dbReference type="SAM" id="Phobius"/>
    </source>
</evidence>
<dbReference type="RefSeq" id="WP_006583691.1">
    <property type="nucleotide sequence ID" value="NZ_CM001377.1"/>
</dbReference>
<dbReference type="Proteomes" id="UP000005730">
    <property type="component" value="Chromosome"/>
</dbReference>
<dbReference type="NCBIfam" id="TIGR00168">
    <property type="entry name" value="infC"/>
    <property type="match status" value="1"/>
</dbReference>
<feature type="compositionally biased region" description="Basic and acidic residues" evidence="7">
    <location>
        <begin position="247"/>
        <end position="262"/>
    </location>
</feature>
<accession>H0USA8</accession>
<name>H0USA8_9BACT</name>
<evidence type="ECO:0000256" key="7">
    <source>
        <dbReference type="SAM" id="MobiDB-lite"/>
    </source>
</evidence>
<dbReference type="InterPro" id="IPR001288">
    <property type="entry name" value="Translation_initiation_fac_3"/>
</dbReference>
<comment type="subunit">
    <text evidence="4 6">Monomer.</text>
</comment>
<keyword evidence="8" id="KW-0812">Transmembrane</keyword>
<evidence type="ECO:0000256" key="5">
    <source>
        <dbReference type="NCBIfam" id="TIGR00168"/>
    </source>
</evidence>
<dbReference type="Pfam" id="PF00707">
    <property type="entry name" value="IF3_C"/>
    <property type="match status" value="1"/>
</dbReference>
<feature type="domain" description="Translation initiation factor 3 C-terminal" evidence="9">
    <location>
        <begin position="157"/>
        <end position="240"/>
    </location>
</feature>
<feature type="transmembrane region" description="Helical" evidence="8">
    <location>
        <begin position="36"/>
        <end position="57"/>
    </location>
</feature>
<evidence type="ECO:0000256" key="1">
    <source>
        <dbReference type="ARBA" id="ARBA00005439"/>
    </source>
</evidence>
<dbReference type="InterPro" id="IPR019813">
    <property type="entry name" value="Translation_initiation_fac3_CS"/>
</dbReference>
<feature type="region of interest" description="Disordered" evidence="7">
    <location>
        <begin position="244"/>
        <end position="275"/>
    </location>
</feature>
<evidence type="ECO:0000256" key="3">
    <source>
        <dbReference type="ARBA" id="ARBA00022917"/>
    </source>
</evidence>
<feature type="domain" description="Translation initiation factor 3 N-terminal" evidence="10">
    <location>
        <begin position="80"/>
        <end position="149"/>
    </location>
</feature>
<comment type="similarity">
    <text evidence="1 4 6">Belongs to the IF-3 family.</text>
</comment>
<dbReference type="EMBL" id="CM001377">
    <property type="protein sequence ID" value="EHM10197.1"/>
    <property type="molecule type" value="Genomic_DNA"/>
</dbReference>
<dbReference type="AlphaFoldDB" id="H0USA8"/>
<evidence type="ECO:0000256" key="2">
    <source>
        <dbReference type="ARBA" id="ARBA00022540"/>
    </source>
</evidence>
<dbReference type="HOGENOM" id="CLU_054919_3_2_0"/>
<sequence length="275" mass="31314">MAVRVWYALEAVGKDPSACLQEEDVRPLTCRQRRRVACFGVEIPFGLGAVCAQLFLLGEKSSLNHGRWSAISFKDDEPRVNLEIRAAEVLLIDDQNVKVGVVPLQEALRMAEERELDLVEVAPLAKPPVCKIMDYGKYRFQQQKRDKDARKKQKSQALKEIKMRPKIDVHDYSFKVRAVRDFLEDGHRVKVSVFFRGREMAFLDKGREVLDRVRKDVADLGKVEMEPRMEGSYMRMMIAPLAQASSKDLEGSKSVRPRDPKNVDSSSTDVSSEES</sequence>
<keyword evidence="4" id="KW-0963">Cytoplasm</keyword>
<dbReference type="SUPFAM" id="SSF54364">
    <property type="entry name" value="Translation initiation factor IF3, N-terminal domain"/>
    <property type="match status" value="1"/>
</dbReference>
<dbReference type="InterPro" id="IPR019814">
    <property type="entry name" value="Translation_initiation_fac_3_N"/>
</dbReference>
<evidence type="ECO:0000313" key="11">
    <source>
        <dbReference type="EMBL" id="EHM10197.1"/>
    </source>
</evidence>
<dbReference type="InterPro" id="IPR036787">
    <property type="entry name" value="T_IF-3_N_sf"/>
</dbReference>
<comment type="function">
    <text evidence="4 6">IF-3 binds to the 30S ribosomal subunit and shifts the equilibrium between 70S ribosomes and their 50S and 30S subunits in favor of the free subunits, thus enhancing the availability of 30S subunits on which protein synthesis initiation begins.</text>
</comment>
<dbReference type="GO" id="GO:0043022">
    <property type="term" value="F:ribosome binding"/>
    <property type="evidence" value="ECO:0007669"/>
    <property type="project" value="UniProtKB-ARBA"/>
</dbReference>
<keyword evidence="8" id="KW-1133">Transmembrane helix</keyword>
<dbReference type="SUPFAM" id="SSF55200">
    <property type="entry name" value="Translation initiation factor IF3, C-terminal domain"/>
    <property type="match status" value="1"/>
</dbReference>
<keyword evidence="2 4" id="KW-0396">Initiation factor</keyword>
<dbReference type="GO" id="GO:0032790">
    <property type="term" value="P:ribosome disassembly"/>
    <property type="evidence" value="ECO:0007669"/>
    <property type="project" value="TreeGrafter"/>
</dbReference>